<keyword evidence="1" id="KW-0175">Coiled coil</keyword>
<dbReference type="Proteomes" id="UP001152523">
    <property type="component" value="Unassembled WGS sequence"/>
</dbReference>
<evidence type="ECO:0000256" key="2">
    <source>
        <dbReference type="SAM" id="MobiDB-lite"/>
    </source>
</evidence>
<evidence type="ECO:0000313" key="3">
    <source>
        <dbReference type="EMBL" id="CAH9138572.1"/>
    </source>
</evidence>
<organism evidence="3 4">
    <name type="scientific">Cuscuta epithymum</name>
    <dbReference type="NCBI Taxonomy" id="186058"/>
    <lineage>
        <taxon>Eukaryota</taxon>
        <taxon>Viridiplantae</taxon>
        <taxon>Streptophyta</taxon>
        <taxon>Embryophyta</taxon>
        <taxon>Tracheophyta</taxon>
        <taxon>Spermatophyta</taxon>
        <taxon>Magnoliopsida</taxon>
        <taxon>eudicotyledons</taxon>
        <taxon>Gunneridae</taxon>
        <taxon>Pentapetalae</taxon>
        <taxon>asterids</taxon>
        <taxon>lamiids</taxon>
        <taxon>Solanales</taxon>
        <taxon>Convolvulaceae</taxon>
        <taxon>Cuscuteae</taxon>
        <taxon>Cuscuta</taxon>
        <taxon>Cuscuta subgen. Cuscuta</taxon>
    </lineage>
</organism>
<feature type="compositionally biased region" description="Basic and acidic residues" evidence="2">
    <location>
        <begin position="256"/>
        <end position="266"/>
    </location>
</feature>
<dbReference type="EMBL" id="CAMAPF010001011">
    <property type="protein sequence ID" value="CAH9138572.1"/>
    <property type="molecule type" value="Genomic_DNA"/>
</dbReference>
<dbReference type="AlphaFoldDB" id="A0AAV0FT00"/>
<gene>
    <name evidence="3" type="ORF">CEPIT_LOCUS36901</name>
</gene>
<proteinExistence type="predicted"/>
<reference evidence="3" key="1">
    <citation type="submission" date="2022-07" db="EMBL/GenBank/DDBJ databases">
        <authorList>
            <person name="Macas J."/>
            <person name="Novak P."/>
            <person name="Neumann P."/>
        </authorList>
    </citation>
    <scope>NUCLEOTIDE SEQUENCE</scope>
</reference>
<comment type="caution">
    <text evidence="3">The sequence shown here is derived from an EMBL/GenBank/DDBJ whole genome shotgun (WGS) entry which is preliminary data.</text>
</comment>
<accession>A0AAV0FT00</accession>
<evidence type="ECO:0000313" key="4">
    <source>
        <dbReference type="Proteomes" id="UP001152523"/>
    </source>
</evidence>
<name>A0AAV0FT00_9ASTE</name>
<feature type="coiled-coil region" evidence="1">
    <location>
        <begin position="330"/>
        <end position="357"/>
    </location>
</feature>
<keyword evidence="4" id="KW-1185">Reference proteome</keyword>
<feature type="region of interest" description="Disordered" evidence="2">
    <location>
        <begin position="256"/>
        <end position="275"/>
    </location>
</feature>
<sequence>MIVGLYRSTNHRNNVSCFSSTLTTPGGGRVIGCGCQLPSSLLLDLLGVLHCANTNLFPSLPILRRRSILCFREALSRSLRIWVCLAHKKVTFFVPSMISHLVYFLVDVATRKGAFATPTEALDAKPRPSMSDAGQINAVEECKAPLAVAKERHASSPPREGQLVNKGKGVNCSLDWVRGDNPSSKVLAHFVSLLVGRTSRRSELAALVDAEDAKSRYSRSGASLFDVRGKRGASPLREDPIANKRRGVELTIRPRRDKEIGKHEPSSPRAPLISHPGTVPLSEPAEVAGIAPFLMSSDDKEYLSSAGLSSLVGRSIRNHTEGLMRLITVFRAKDNEYKELQQQVSDVRRQMVQARKRAD</sequence>
<protein>
    <submittedName>
        <fullName evidence="3">Uncharacterized protein</fullName>
    </submittedName>
</protein>
<evidence type="ECO:0000256" key="1">
    <source>
        <dbReference type="SAM" id="Coils"/>
    </source>
</evidence>